<protein>
    <submittedName>
        <fullName evidence="2">Uncharacterized protein</fullName>
    </submittedName>
</protein>
<dbReference type="EMBL" id="CADCVO010000456">
    <property type="protein sequence ID" value="CAA9512187.1"/>
    <property type="molecule type" value="Genomic_DNA"/>
</dbReference>
<feature type="non-terminal residue" evidence="2">
    <location>
        <position position="1"/>
    </location>
</feature>
<accession>A0A6J4T2U0</accession>
<feature type="region of interest" description="Disordered" evidence="1">
    <location>
        <begin position="1"/>
        <end position="101"/>
    </location>
</feature>
<proteinExistence type="predicted"/>
<feature type="non-terminal residue" evidence="2">
    <location>
        <position position="101"/>
    </location>
</feature>
<dbReference type="AlphaFoldDB" id="A0A6J4T2U0"/>
<feature type="compositionally biased region" description="Basic residues" evidence="1">
    <location>
        <begin position="16"/>
        <end position="30"/>
    </location>
</feature>
<evidence type="ECO:0000256" key="1">
    <source>
        <dbReference type="SAM" id="MobiDB-lite"/>
    </source>
</evidence>
<sequence>DPQSRLQRGGLDHHHVGPRARRRRRLRRRPGRDAAREPVRRAGLPVGPRRAAFRAAGGGPRLTARARPADPAGPLRPDRARGDRGPPGVGPAARARDGRRA</sequence>
<reference evidence="2" key="1">
    <citation type="submission" date="2020-02" db="EMBL/GenBank/DDBJ databases">
        <authorList>
            <person name="Meier V. D."/>
        </authorList>
    </citation>
    <scope>NUCLEOTIDE SEQUENCE</scope>
    <source>
        <strain evidence="2">AVDCRST_MAG13</strain>
    </source>
</reference>
<organism evidence="2">
    <name type="scientific">uncultured Solirubrobacteraceae bacterium</name>
    <dbReference type="NCBI Taxonomy" id="1162706"/>
    <lineage>
        <taxon>Bacteria</taxon>
        <taxon>Bacillati</taxon>
        <taxon>Actinomycetota</taxon>
        <taxon>Thermoleophilia</taxon>
        <taxon>Solirubrobacterales</taxon>
        <taxon>Solirubrobacteraceae</taxon>
        <taxon>environmental samples</taxon>
    </lineage>
</organism>
<name>A0A6J4T2U0_9ACTN</name>
<evidence type="ECO:0000313" key="2">
    <source>
        <dbReference type="EMBL" id="CAA9512187.1"/>
    </source>
</evidence>
<gene>
    <name evidence="2" type="ORF">AVDCRST_MAG13-2863</name>
</gene>
<feature type="compositionally biased region" description="Basic and acidic residues" evidence="1">
    <location>
        <begin position="31"/>
        <end position="40"/>
    </location>
</feature>